<dbReference type="RefSeq" id="WP_207338571.1">
    <property type="nucleotide sequence ID" value="NZ_JAFMYU010000034.1"/>
</dbReference>
<keyword evidence="1" id="KW-1133">Transmembrane helix</keyword>
<accession>A0A939GD19</accession>
<comment type="caution">
    <text evidence="2">The sequence shown here is derived from an EMBL/GenBank/DDBJ whole genome shotgun (WGS) entry which is preliminary data.</text>
</comment>
<keyword evidence="3" id="KW-1185">Reference proteome</keyword>
<protein>
    <submittedName>
        <fullName evidence="2">Uncharacterized protein</fullName>
    </submittedName>
</protein>
<dbReference type="AlphaFoldDB" id="A0A939GD19"/>
<proteinExistence type="predicted"/>
<reference evidence="2 3" key="1">
    <citation type="submission" date="2021-03" db="EMBL/GenBank/DDBJ databases">
        <title>Fibrella sp. HMF5036 genome sequencing and assembly.</title>
        <authorList>
            <person name="Kang H."/>
            <person name="Kim H."/>
            <person name="Bae S."/>
            <person name="Joh K."/>
        </authorList>
    </citation>
    <scope>NUCLEOTIDE SEQUENCE [LARGE SCALE GENOMIC DNA]</scope>
    <source>
        <strain evidence="2 3">HMF5036</strain>
    </source>
</reference>
<name>A0A939GD19_9BACT</name>
<dbReference type="EMBL" id="JAFMYU010000034">
    <property type="protein sequence ID" value="MBO0934605.1"/>
    <property type="molecule type" value="Genomic_DNA"/>
</dbReference>
<keyword evidence="1" id="KW-0472">Membrane</keyword>
<evidence type="ECO:0000256" key="1">
    <source>
        <dbReference type="SAM" id="Phobius"/>
    </source>
</evidence>
<gene>
    <name evidence="2" type="ORF">J2I48_26580</name>
</gene>
<sequence length="127" mass="14391">MTYKRCQDKFQTATHTDTTYIQRTDTVAVPAATAGFQVKTDTTYLTQIVREGRAVVTYVRTPQVTRVQADCLPDTIYQQVRVPLAVTTRNVFEKPQTGWRTAAIVALFAAVLGWLFFLVELHTIKHL</sequence>
<evidence type="ECO:0000313" key="3">
    <source>
        <dbReference type="Proteomes" id="UP000664795"/>
    </source>
</evidence>
<organism evidence="2 3">
    <name type="scientific">Fibrella aquatilis</name>
    <dbReference type="NCBI Taxonomy" id="2817059"/>
    <lineage>
        <taxon>Bacteria</taxon>
        <taxon>Pseudomonadati</taxon>
        <taxon>Bacteroidota</taxon>
        <taxon>Cytophagia</taxon>
        <taxon>Cytophagales</taxon>
        <taxon>Spirosomataceae</taxon>
        <taxon>Fibrella</taxon>
    </lineage>
</organism>
<keyword evidence="1" id="KW-0812">Transmembrane</keyword>
<feature type="transmembrane region" description="Helical" evidence="1">
    <location>
        <begin position="99"/>
        <end position="119"/>
    </location>
</feature>
<evidence type="ECO:0000313" key="2">
    <source>
        <dbReference type="EMBL" id="MBO0934605.1"/>
    </source>
</evidence>
<dbReference type="Proteomes" id="UP000664795">
    <property type="component" value="Unassembled WGS sequence"/>
</dbReference>